<feature type="domain" description="Flavodoxin-like" evidence="17">
    <location>
        <begin position="81"/>
        <end position="234"/>
    </location>
</feature>
<evidence type="ECO:0000259" key="18">
    <source>
        <dbReference type="PROSITE" id="PS51384"/>
    </source>
</evidence>
<evidence type="ECO:0000256" key="9">
    <source>
        <dbReference type="ARBA" id="ARBA00023002"/>
    </source>
</evidence>
<dbReference type="GO" id="GO:0050660">
    <property type="term" value="F:flavin adenine dinucleotide binding"/>
    <property type="evidence" value="ECO:0007669"/>
    <property type="project" value="UniProtKB-UniRule"/>
</dbReference>
<dbReference type="Pfam" id="PF00175">
    <property type="entry name" value="NAD_binding_1"/>
    <property type="match status" value="1"/>
</dbReference>
<evidence type="ECO:0000256" key="12">
    <source>
        <dbReference type="ARBA" id="ARBA00023166"/>
    </source>
</evidence>
<feature type="binding site" evidence="14">
    <location>
        <begin position="490"/>
        <end position="492"/>
    </location>
    <ligand>
        <name>FAD</name>
        <dbReference type="ChEBI" id="CHEBI:57692"/>
    </ligand>
</feature>
<keyword evidence="11 14" id="KW-0472">Membrane</keyword>
<evidence type="ECO:0000256" key="16">
    <source>
        <dbReference type="SAM" id="MobiDB-lite"/>
    </source>
</evidence>
<evidence type="ECO:0000256" key="10">
    <source>
        <dbReference type="ARBA" id="ARBA00023011"/>
    </source>
</evidence>
<dbReference type="FunFam" id="3.40.50.80:FF:000001">
    <property type="entry name" value="NADPH--cytochrome P450 reductase 1"/>
    <property type="match status" value="1"/>
</dbReference>
<evidence type="ECO:0000256" key="7">
    <source>
        <dbReference type="ARBA" id="ARBA00022955"/>
    </source>
</evidence>
<keyword evidence="4 14" id="KW-0256">Endoplasmic reticulum</keyword>
<gene>
    <name evidence="19" type="ORF">BCR42DRAFT_155492</name>
</gene>
<evidence type="ECO:0000256" key="11">
    <source>
        <dbReference type="ARBA" id="ARBA00023136"/>
    </source>
</evidence>
<keyword evidence="9 14" id="KW-0560">Oxidoreductase</keyword>
<feature type="binding site" evidence="14">
    <location>
        <begin position="87"/>
        <end position="92"/>
    </location>
    <ligand>
        <name>FMN</name>
        <dbReference type="ChEBI" id="CHEBI:58210"/>
    </ligand>
</feature>
<evidence type="ECO:0000313" key="20">
    <source>
        <dbReference type="Proteomes" id="UP000193560"/>
    </source>
</evidence>
<dbReference type="PANTHER" id="PTHR19384">
    <property type="entry name" value="NITRIC OXIDE SYNTHASE-RELATED"/>
    <property type="match status" value="1"/>
</dbReference>
<comment type="cofactor">
    <cofactor evidence="14">
        <name>FAD</name>
        <dbReference type="ChEBI" id="CHEBI:57692"/>
    </cofactor>
    <text evidence="14">Binds 1 FAD per monomer.</text>
</comment>
<dbReference type="Pfam" id="PF00258">
    <property type="entry name" value="Flavodoxin_1"/>
    <property type="match status" value="1"/>
</dbReference>
<dbReference type="PROSITE" id="PS51384">
    <property type="entry name" value="FAD_FR"/>
    <property type="match status" value="1"/>
</dbReference>
<dbReference type="GO" id="GO:0050661">
    <property type="term" value="F:NADP binding"/>
    <property type="evidence" value="ECO:0007669"/>
    <property type="project" value="UniProtKB-UniRule"/>
</dbReference>
<dbReference type="PANTHER" id="PTHR19384:SF17">
    <property type="entry name" value="NADPH--CYTOCHROME P450 REDUCTASE"/>
    <property type="match status" value="1"/>
</dbReference>
<dbReference type="EMBL" id="MCGE01000037">
    <property type="protein sequence ID" value="ORZ06851.1"/>
    <property type="molecule type" value="Genomic_DNA"/>
</dbReference>
<comment type="function">
    <text evidence="14">This enzyme is required for electron transfer from NADP to cytochrome P450 in microsomes. It can also provide electron transfer to heme oxygenase and cytochrome B5. Involved in ergosterol biosynthesis.</text>
</comment>
<dbReference type="Gene3D" id="2.40.30.10">
    <property type="entry name" value="Translation factors"/>
    <property type="match status" value="1"/>
</dbReference>
<dbReference type="InterPro" id="IPR001094">
    <property type="entry name" value="Flavdoxin-like"/>
</dbReference>
<comment type="catalytic activity">
    <reaction evidence="14 15">
        <text>2 oxidized [cytochrome P450] + NADPH = 2 reduced [cytochrome P450] + NADP(+) + H(+)</text>
        <dbReference type="Rhea" id="RHEA:24040"/>
        <dbReference type="Rhea" id="RHEA-COMP:14627"/>
        <dbReference type="Rhea" id="RHEA-COMP:14628"/>
        <dbReference type="ChEBI" id="CHEBI:15378"/>
        <dbReference type="ChEBI" id="CHEBI:55376"/>
        <dbReference type="ChEBI" id="CHEBI:57783"/>
        <dbReference type="ChEBI" id="CHEBI:58349"/>
        <dbReference type="ChEBI" id="CHEBI:60344"/>
        <dbReference type="EC" id="1.6.2.4"/>
    </reaction>
</comment>
<keyword evidence="10 14" id="KW-0756">Sterol biosynthesis</keyword>
<evidence type="ECO:0000256" key="2">
    <source>
        <dbReference type="ARBA" id="ARBA00022643"/>
    </source>
</evidence>
<comment type="similarity">
    <text evidence="14">In the N-terminal section; belongs to the flavodoxin family.</text>
</comment>
<keyword evidence="14" id="KW-1003">Cell membrane</keyword>
<dbReference type="EC" id="1.6.2.4" evidence="14 15"/>
<keyword evidence="13 14" id="KW-0753">Steroid metabolism</keyword>
<dbReference type="GO" id="GO:0005886">
    <property type="term" value="C:plasma membrane"/>
    <property type="evidence" value="ECO:0007669"/>
    <property type="project" value="UniProtKB-SubCell"/>
</dbReference>
<evidence type="ECO:0000256" key="14">
    <source>
        <dbReference type="HAMAP-Rule" id="MF_03212"/>
    </source>
</evidence>
<dbReference type="GO" id="GO:0010181">
    <property type="term" value="F:FMN binding"/>
    <property type="evidence" value="ECO:0007669"/>
    <property type="project" value="UniProtKB-UniRule"/>
</dbReference>
<keyword evidence="1 14" id="KW-0285">Flavoprotein</keyword>
<keyword evidence="20" id="KW-1185">Reference proteome</keyword>
<dbReference type="OrthoDB" id="1856718at2759"/>
<feature type="binding site" evidence="14">
    <location>
        <position position="310"/>
    </location>
    <ligand>
        <name>NADP(+)</name>
        <dbReference type="ChEBI" id="CHEBI:58349"/>
    </ligand>
</feature>
<comment type="caution">
    <text evidence="14">Lacks conserved residue(s) required for the propagation of feature annotation.</text>
</comment>
<dbReference type="SUPFAM" id="SSF63380">
    <property type="entry name" value="Riboflavin synthase domain-like"/>
    <property type="match status" value="1"/>
</dbReference>
<feature type="binding site" evidence="14">
    <location>
        <begin position="472"/>
        <end position="475"/>
    </location>
    <ligand>
        <name>FAD</name>
        <dbReference type="ChEBI" id="CHEBI:57692"/>
    </ligand>
</feature>
<feature type="compositionally biased region" description="Low complexity" evidence="16">
    <location>
        <begin position="39"/>
        <end position="59"/>
    </location>
</feature>
<feature type="binding site" evidence="14">
    <location>
        <begin position="138"/>
        <end position="141"/>
    </location>
    <ligand>
        <name>FMN</name>
        <dbReference type="ChEBI" id="CHEBI:58210"/>
    </ligand>
</feature>
<dbReference type="Gene3D" id="1.20.990.10">
    <property type="entry name" value="NADPH-cytochrome p450 Reductase, Chain A, domain 3"/>
    <property type="match status" value="1"/>
</dbReference>
<dbReference type="SUPFAM" id="SSF52218">
    <property type="entry name" value="Flavoproteins"/>
    <property type="match status" value="1"/>
</dbReference>
<dbReference type="GO" id="GO:0005789">
    <property type="term" value="C:endoplasmic reticulum membrane"/>
    <property type="evidence" value="ECO:0007669"/>
    <property type="project" value="UniProtKB-SubCell"/>
</dbReference>
<dbReference type="PROSITE" id="PS50902">
    <property type="entry name" value="FLAVODOXIN_LIKE"/>
    <property type="match status" value="1"/>
</dbReference>
<dbReference type="GO" id="GO:0003958">
    <property type="term" value="F:NADPH-hemoprotein reductase activity"/>
    <property type="evidence" value="ECO:0007669"/>
    <property type="project" value="UniProtKB-UniRule"/>
</dbReference>
<dbReference type="Gene3D" id="3.40.50.360">
    <property type="match status" value="1"/>
</dbReference>
<feature type="binding site" evidence="14">
    <location>
        <position position="720"/>
    </location>
    <ligand>
        <name>FAD</name>
        <dbReference type="ChEBI" id="CHEBI:57692"/>
    </ligand>
</feature>
<evidence type="ECO:0000313" key="19">
    <source>
        <dbReference type="EMBL" id="ORZ06851.1"/>
    </source>
</evidence>
<dbReference type="InterPro" id="IPR001709">
    <property type="entry name" value="Flavoprot_Pyr_Nucl_cyt_Rdtase"/>
</dbReference>
<feature type="domain" description="FAD-binding FR-type" evidence="18">
    <location>
        <begin position="291"/>
        <end position="545"/>
    </location>
</feature>
<accession>A0A1X2I0L9</accession>
<evidence type="ECO:0000256" key="13">
    <source>
        <dbReference type="ARBA" id="ARBA00023221"/>
    </source>
</evidence>
<keyword evidence="14" id="KW-0496">Mitochondrion</keyword>
<comment type="subcellular location">
    <subcellularLocation>
        <location evidence="14">Endoplasmic reticulum membrane</location>
        <topology evidence="14">Single-pass membrane protein</topology>
        <orientation evidence="14">Cytoplasmic side</orientation>
    </subcellularLocation>
    <subcellularLocation>
        <location evidence="14">Mitochondrion outer membrane</location>
        <topology evidence="14">Single-pass membrane protein</topology>
        <orientation evidence="14">Cytoplasmic side</orientation>
    </subcellularLocation>
    <subcellularLocation>
        <location evidence="14">Cell membrane</location>
        <topology evidence="14">Single-pass membrane protein</topology>
        <orientation evidence="14">Cytoplasmic side</orientation>
    </subcellularLocation>
</comment>
<dbReference type="Gene3D" id="3.40.50.80">
    <property type="entry name" value="Nucleotide-binding domain of ferredoxin-NADP reductase (FNR) module"/>
    <property type="match status" value="1"/>
</dbReference>
<dbReference type="SUPFAM" id="SSF52343">
    <property type="entry name" value="Ferredoxin reductase-like, C-terminal NADP-linked domain"/>
    <property type="match status" value="1"/>
</dbReference>
<feature type="region of interest" description="Disordered" evidence="16">
    <location>
        <begin position="39"/>
        <end position="68"/>
    </location>
</feature>
<feature type="binding site" evidence="14">
    <location>
        <position position="218"/>
    </location>
    <ligand>
        <name>FMN</name>
        <dbReference type="ChEBI" id="CHEBI:58210"/>
    </ligand>
</feature>
<feature type="binding site" evidence="14">
    <location>
        <position position="496"/>
    </location>
    <ligand>
        <name>FAD</name>
        <dbReference type="ChEBI" id="CHEBI:57692"/>
    </ligand>
</feature>
<keyword evidence="12 14" id="KW-1207">Sterol metabolism</keyword>
<keyword evidence="14" id="KW-1000">Mitochondrion outer membrane</keyword>
<dbReference type="InterPro" id="IPR001433">
    <property type="entry name" value="OxRdtase_FAD/NAD-bd"/>
</dbReference>
<evidence type="ECO:0000256" key="1">
    <source>
        <dbReference type="ARBA" id="ARBA00022630"/>
    </source>
</evidence>
<name>A0A1X2I0L9_9FUNG</name>
<reference evidence="19 20" key="1">
    <citation type="submission" date="2016-07" db="EMBL/GenBank/DDBJ databases">
        <title>Pervasive Adenine N6-methylation of Active Genes in Fungi.</title>
        <authorList>
            <consortium name="DOE Joint Genome Institute"/>
            <person name="Mondo S.J."/>
            <person name="Dannebaum R.O."/>
            <person name="Kuo R.C."/>
            <person name="Labutti K."/>
            <person name="Haridas S."/>
            <person name="Kuo A."/>
            <person name="Salamov A."/>
            <person name="Ahrendt S.R."/>
            <person name="Lipzen A."/>
            <person name="Sullivan W."/>
            <person name="Andreopoulos W.B."/>
            <person name="Clum A."/>
            <person name="Lindquist E."/>
            <person name="Daum C."/>
            <person name="Ramamoorthy G.K."/>
            <person name="Gryganskyi A."/>
            <person name="Culley D."/>
            <person name="Magnuson J.K."/>
            <person name="James T.Y."/>
            <person name="O'Malley M.A."/>
            <person name="Stajich J.E."/>
            <person name="Spatafora J.W."/>
            <person name="Visel A."/>
            <person name="Grigoriev I.V."/>
        </authorList>
    </citation>
    <scope>NUCLEOTIDE SEQUENCE [LARGE SCALE GENOMIC DNA]</scope>
    <source>
        <strain evidence="19 20">NRRL 1336</strain>
    </source>
</reference>
<dbReference type="InterPro" id="IPR017938">
    <property type="entry name" value="Riboflavin_synthase-like_b-brl"/>
</dbReference>
<keyword evidence="3 14" id="KW-0812">Transmembrane</keyword>
<dbReference type="AlphaFoldDB" id="A0A1X2I0L9"/>
<dbReference type="InterPro" id="IPR039261">
    <property type="entry name" value="FNR_nucleotide-bd"/>
</dbReference>
<dbReference type="InterPro" id="IPR008254">
    <property type="entry name" value="Flavodoxin/NO_synth"/>
</dbReference>
<dbReference type="PRINTS" id="PR00371">
    <property type="entry name" value="FPNCR"/>
</dbReference>
<dbReference type="InterPro" id="IPR017927">
    <property type="entry name" value="FAD-bd_FR_type"/>
</dbReference>
<comment type="similarity">
    <text evidence="14">Belongs to the NADPH--cytochrome P450 reductase family.</text>
</comment>
<comment type="caution">
    <text evidence="19">The sequence shown here is derived from an EMBL/GenBank/DDBJ whole genome shotgun (WGS) entry which is preliminary data.</text>
</comment>
<dbReference type="GO" id="GO:0006696">
    <property type="term" value="P:ergosterol biosynthetic process"/>
    <property type="evidence" value="ECO:0007669"/>
    <property type="project" value="UniProtKB-UniRule"/>
</dbReference>
<dbReference type="GO" id="GO:0005741">
    <property type="term" value="C:mitochondrial outer membrane"/>
    <property type="evidence" value="ECO:0007669"/>
    <property type="project" value="UniProtKB-SubCell"/>
</dbReference>
<evidence type="ECO:0000256" key="8">
    <source>
        <dbReference type="ARBA" id="ARBA00022989"/>
    </source>
</evidence>
<comment type="cofactor">
    <cofactor evidence="14">
        <name>FMN</name>
        <dbReference type="ChEBI" id="CHEBI:58210"/>
    </cofactor>
    <text evidence="14">Binds 1 FMN per monomer.</text>
</comment>
<keyword evidence="8 14" id="KW-1133">Transmembrane helix</keyword>
<dbReference type="Pfam" id="PF00667">
    <property type="entry name" value="FAD_binding_1"/>
    <property type="match status" value="1"/>
</dbReference>
<dbReference type="InterPro" id="IPR003097">
    <property type="entry name" value="CysJ-like_FAD-binding"/>
</dbReference>
<dbReference type="PIRSF" id="PIRSF000208">
    <property type="entry name" value="P450R"/>
    <property type="match status" value="1"/>
</dbReference>
<evidence type="ECO:0000256" key="4">
    <source>
        <dbReference type="ARBA" id="ARBA00022824"/>
    </source>
</evidence>
<keyword evidence="5 14" id="KW-0274">FAD</keyword>
<dbReference type="GO" id="GO:0005829">
    <property type="term" value="C:cytosol"/>
    <property type="evidence" value="ECO:0007669"/>
    <property type="project" value="TreeGrafter"/>
</dbReference>
<protein>
    <recommendedName>
        <fullName evidence="14 15">NADPH--cytochrome P450 reductase</fullName>
        <shortName evidence="14">CPR</shortName>
        <shortName evidence="14">P450R</shortName>
        <ecNumber evidence="14 15">1.6.2.4</ecNumber>
    </recommendedName>
</protein>
<dbReference type="InterPro" id="IPR023173">
    <property type="entry name" value="NADPH_Cyt_P450_Rdtase_alpha"/>
</dbReference>
<sequence>MTKASARSHPLIARLDLLLLGTVGLGAVAWYARNKFFGSPSESDTSSANSDSNNTTSPSKPAPNKPERNFVKIMQQQGRRCIMFYGSQTGTAEDYASRLAKECTQKYGISAMAADVELYDLSYMDTLPEDYVVFFIMATYGEGEPTDNAVDFWDLLTNETPQFSTMNNEEKPLEKVHYVVFGLGNKTYEHYNSVGRTVDKHMQQLGAQRIGERGEGDDDASLEEDFLAWQETMWPAFCKALGVDENSASSGPRQATFGVEELTDFDEALVYHGEIAERAKNARSKIVYDAKRPYNAPITTRELFQDGGDRHCLHVDIDISGTNLNYLTGDHIAVWPTNNEVEVDRLASLLGLSKKLESVVVVKAVDPAASKQHPFPTPTTYQAIFRHYIDICGVPSRQALMSLVEYAPTEDSKAILLKLASDKDEYRLAVSDAVRNLGEVLEYVLGDTDANGSFASVPFDLVVESVSRLQPRYYSISSSAKESPSLVAATAVTLEYNPVATPERTVYGVNTNYLWQIHSKVHQVDDGRSYPLYNLDGPRGALLTTDGSHVNIPVHVRRSTFKLPRNGNVPVIMVGPGTGVAPFRGFVRERALLKKEGKPVGPTILFFGCRHSQKDFLYADEWPELFDTLGEGSQMITAFSRETDQKVYVQHRLQEQGQLMWELLQQGGYIYVCGDAKLMAKDVQHTFTSFAQTYGGKNEEDANVFIKQLRTSGRYQEDVWS</sequence>
<feature type="binding site" evidence="14">
    <location>
        <begin position="640"/>
        <end position="641"/>
    </location>
    <ligand>
        <name>NADP(+)</name>
        <dbReference type="ChEBI" id="CHEBI:58349"/>
    </ligand>
</feature>
<dbReference type="PRINTS" id="PR00369">
    <property type="entry name" value="FLAVODOXIN"/>
</dbReference>
<feature type="binding site" evidence="14">
    <location>
        <begin position="183"/>
        <end position="192"/>
    </location>
    <ligand>
        <name>FMN</name>
        <dbReference type="ChEBI" id="CHEBI:58210"/>
    </ligand>
</feature>
<organism evidence="19 20">
    <name type="scientific">Absidia repens</name>
    <dbReference type="NCBI Taxonomy" id="90262"/>
    <lineage>
        <taxon>Eukaryota</taxon>
        <taxon>Fungi</taxon>
        <taxon>Fungi incertae sedis</taxon>
        <taxon>Mucoromycota</taxon>
        <taxon>Mucoromycotina</taxon>
        <taxon>Mucoromycetes</taxon>
        <taxon>Mucorales</taxon>
        <taxon>Cunninghamellaceae</taxon>
        <taxon>Absidia</taxon>
    </lineage>
</organism>
<dbReference type="CDD" id="cd06204">
    <property type="entry name" value="CYPOR"/>
    <property type="match status" value="1"/>
</dbReference>
<keyword evidence="2 14" id="KW-0288">FMN</keyword>
<comment type="similarity">
    <text evidence="14 15">In the C-terminal section; belongs to the flavoprotein pyridine nucleotide cytochrome reductase family.</text>
</comment>
<keyword evidence="6 14" id="KW-0521">NADP</keyword>
<evidence type="ECO:0000256" key="3">
    <source>
        <dbReference type="ARBA" id="ARBA00022692"/>
    </source>
</evidence>
<keyword evidence="14" id="KW-0443">Lipid metabolism</keyword>
<feature type="binding site" evidence="14">
    <location>
        <position position="578"/>
    </location>
    <ligand>
        <name>NADP(+)</name>
        <dbReference type="ChEBI" id="CHEBI:58349"/>
    </ligand>
</feature>
<proteinExistence type="inferred from homology"/>
<evidence type="ECO:0000256" key="5">
    <source>
        <dbReference type="ARBA" id="ARBA00022827"/>
    </source>
</evidence>
<feature type="binding site" evidence="14">
    <location>
        <begin position="646"/>
        <end position="650"/>
    </location>
    <ligand>
        <name>NADP(+)</name>
        <dbReference type="ChEBI" id="CHEBI:58349"/>
    </ligand>
</feature>
<keyword evidence="7 14" id="KW-0752">Steroid biosynthesis</keyword>
<evidence type="ECO:0000259" key="17">
    <source>
        <dbReference type="PROSITE" id="PS50902"/>
    </source>
</evidence>
<feature type="binding site" evidence="14">
    <location>
        <position position="682"/>
    </location>
    <ligand>
        <name>NADP(+)</name>
        <dbReference type="ChEBI" id="CHEBI:58349"/>
    </ligand>
</feature>
<dbReference type="FunFam" id="3.40.50.360:FF:000024">
    <property type="entry name" value="NADPH--cytochrome P450 reductase"/>
    <property type="match status" value="1"/>
</dbReference>
<evidence type="ECO:0000256" key="6">
    <source>
        <dbReference type="ARBA" id="ARBA00022857"/>
    </source>
</evidence>
<keyword evidence="14" id="KW-0444">Lipid biosynthesis</keyword>
<dbReference type="InterPro" id="IPR023208">
    <property type="entry name" value="P450R"/>
</dbReference>
<evidence type="ECO:0000256" key="15">
    <source>
        <dbReference type="PIRNR" id="PIRNR000208"/>
    </source>
</evidence>
<dbReference type="InterPro" id="IPR029039">
    <property type="entry name" value="Flavoprotein-like_sf"/>
</dbReference>
<feature type="binding site" evidence="14">
    <location>
        <begin position="508"/>
        <end position="511"/>
    </location>
    <ligand>
        <name>FAD</name>
        <dbReference type="ChEBI" id="CHEBI:57692"/>
    </ligand>
</feature>
<dbReference type="Proteomes" id="UP000193560">
    <property type="component" value="Unassembled WGS sequence"/>
</dbReference>
<feature type="transmembrane region" description="Helical" evidence="14">
    <location>
        <begin position="12"/>
        <end position="32"/>
    </location>
</feature>
<dbReference type="STRING" id="90262.A0A1X2I0L9"/>
<dbReference type="HAMAP" id="MF_03212">
    <property type="entry name" value="NCPR"/>
    <property type="match status" value="1"/>
</dbReference>